<proteinExistence type="predicted"/>
<sequence>MPEVVEIITPKKILLDGLLFSSKKARRGFVFVHGLSSSVFSKLKLVEELAKNGLVLNFSNRGHDKVTRVQKLDARNKKGYRSVRAGGAHEVFTECKDDLQGAVNFMKRRGVKEIILVGHSTGCQKIVYYLANSKVKIKGAVLLCPMSDYAGAVQEYGVRKLKAVEKQARQLVKSRKRHQLLPLDLWPGYEDAQRFLSLYTPQSKENIFPYDDSTKPVALKKIKYPLLVVLAGKDEYRDRLIKQIAAWFQANSRSPKSKTIIIPQAFHSLEGKARPVASQISKWAGLV</sequence>
<dbReference type="PANTHER" id="PTHR31591">
    <property type="entry name" value="UPF0613 PROTEIN PB24D3.06C"/>
    <property type="match status" value="1"/>
</dbReference>
<dbReference type="PANTHER" id="PTHR31591:SF1">
    <property type="entry name" value="UPF0613 PROTEIN PB24D3.06C"/>
    <property type="match status" value="1"/>
</dbReference>
<name>A0A2H0YXG9_9BACT</name>
<dbReference type="InterPro" id="IPR013744">
    <property type="entry name" value="SidJ"/>
</dbReference>
<protein>
    <recommendedName>
        <fullName evidence="3">Serine aminopeptidase S33 domain-containing protein</fullName>
    </recommendedName>
</protein>
<dbReference type="EMBL" id="PEXU01000008">
    <property type="protein sequence ID" value="PIS42989.1"/>
    <property type="molecule type" value="Genomic_DNA"/>
</dbReference>
<evidence type="ECO:0000313" key="2">
    <source>
        <dbReference type="Proteomes" id="UP000231542"/>
    </source>
</evidence>
<organism evidence="1 2">
    <name type="scientific">Candidatus Kerfeldbacteria bacterium CG08_land_8_20_14_0_20_40_16</name>
    <dbReference type="NCBI Taxonomy" id="2014244"/>
    <lineage>
        <taxon>Bacteria</taxon>
        <taxon>Candidatus Kerfeldiibacteriota</taxon>
    </lineage>
</organism>
<dbReference type="Proteomes" id="UP000231542">
    <property type="component" value="Unassembled WGS sequence"/>
</dbReference>
<dbReference type="Pfam" id="PF08538">
    <property type="entry name" value="DUF1749"/>
    <property type="match status" value="1"/>
</dbReference>
<dbReference type="AlphaFoldDB" id="A0A2H0YXG9"/>
<evidence type="ECO:0008006" key="3">
    <source>
        <dbReference type="Google" id="ProtNLM"/>
    </source>
</evidence>
<evidence type="ECO:0000313" key="1">
    <source>
        <dbReference type="EMBL" id="PIS42989.1"/>
    </source>
</evidence>
<gene>
    <name evidence="1" type="ORF">COT24_00665</name>
</gene>
<dbReference type="Gene3D" id="3.40.50.1820">
    <property type="entry name" value="alpha/beta hydrolase"/>
    <property type="match status" value="1"/>
</dbReference>
<accession>A0A2H0YXG9</accession>
<reference evidence="1 2" key="1">
    <citation type="submission" date="2017-09" db="EMBL/GenBank/DDBJ databases">
        <title>Depth-based differentiation of microbial function through sediment-hosted aquifers and enrichment of novel symbionts in the deep terrestrial subsurface.</title>
        <authorList>
            <person name="Probst A.J."/>
            <person name="Ladd B."/>
            <person name="Jarett J.K."/>
            <person name="Geller-Mcgrath D.E."/>
            <person name="Sieber C.M."/>
            <person name="Emerson J.B."/>
            <person name="Anantharaman K."/>
            <person name="Thomas B.C."/>
            <person name="Malmstrom R."/>
            <person name="Stieglmeier M."/>
            <person name="Klingl A."/>
            <person name="Woyke T."/>
            <person name="Ryan C.M."/>
            <person name="Banfield J.F."/>
        </authorList>
    </citation>
    <scope>NUCLEOTIDE SEQUENCE [LARGE SCALE GENOMIC DNA]</scope>
    <source>
        <strain evidence="1">CG08_land_8_20_14_0_20_40_16</strain>
    </source>
</reference>
<dbReference type="InterPro" id="IPR029058">
    <property type="entry name" value="AB_hydrolase_fold"/>
</dbReference>
<dbReference type="SUPFAM" id="SSF53474">
    <property type="entry name" value="alpha/beta-Hydrolases"/>
    <property type="match status" value="1"/>
</dbReference>
<comment type="caution">
    <text evidence="1">The sequence shown here is derived from an EMBL/GenBank/DDBJ whole genome shotgun (WGS) entry which is preliminary data.</text>
</comment>